<keyword evidence="2" id="KW-1185">Reference proteome</keyword>
<evidence type="ECO:0000313" key="1">
    <source>
        <dbReference type="EMBL" id="KAK3739625.1"/>
    </source>
</evidence>
<name>A0AAE1CVU1_9GAST</name>
<evidence type="ECO:0000313" key="2">
    <source>
        <dbReference type="Proteomes" id="UP001283361"/>
    </source>
</evidence>
<protein>
    <submittedName>
        <fullName evidence="1">Uncharacterized protein</fullName>
    </submittedName>
</protein>
<accession>A0AAE1CVU1</accession>
<dbReference type="EMBL" id="JAWDGP010006510">
    <property type="protein sequence ID" value="KAK3739625.1"/>
    <property type="molecule type" value="Genomic_DNA"/>
</dbReference>
<gene>
    <name evidence="1" type="ORF">RRG08_008233</name>
</gene>
<organism evidence="1 2">
    <name type="scientific">Elysia crispata</name>
    <name type="common">lettuce slug</name>
    <dbReference type="NCBI Taxonomy" id="231223"/>
    <lineage>
        <taxon>Eukaryota</taxon>
        <taxon>Metazoa</taxon>
        <taxon>Spiralia</taxon>
        <taxon>Lophotrochozoa</taxon>
        <taxon>Mollusca</taxon>
        <taxon>Gastropoda</taxon>
        <taxon>Heterobranchia</taxon>
        <taxon>Euthyneura</taxon>
        <taxon>Panpulmonata</taxon>
        <taxon>Sacoglossa</taxon>
        <taxon>Placobranchoidea</taxon>
        <taxon>Plakobranchidae</taxon>
        <taxon>Elysia</taxon>
    </lineage>
</organism>
<dbReference type="Proteomes" id="UP001283361">
    <property type="component" value="Unassembled WGS sequence"/>
</dbReference>
<reference evidence="1" key="1">
    <citation type="journal article" date="2023" name="G3 (Bethesda)">
        <title>A reference genome for the long-term kleptoplast-retaining sea slug Elysia crispata morphotype clarki.</title>
        <authorList>
            <person name="Eastman K.E."/>
            <person name="Pendleton A.L."/>
            <person name="Shaikh M.A."/>
            <person name="Suttiyut T."/>
            <person name="Ogas R."/>
            <person name="Tomko P."/>
            <person name="Gavelis G."/>
            <person name="Widhalm J.R."/>
            <person name="Wisecaver J.H."/>
        </authorList>
    </citation>
    <scope>NUCLEOTIDE SEQUENCE</scope>
    <source>
        <strain evidence="1">ECLA1</strain>
    </source>
</reference>
<dbReference type="AlphaFoldDB" id="A0AAE1CVU1"/>
<comment type="caution">
    <text evidence="1">The sequence shown here is derived from an EMBL/GenBank/DDBJ whole genome shotgun (WGS) entry which is preliminary data.</text>
</comment>
<sequence length="137" mass="15124">MVYADAILGSWTLACQKAGGIFRFRCPICKQLEKLCRKHSSLVKISRGVLQTSHLAMFIDWADLAKWCGDLGMRRPETCPDQSPGVLVSSGLDDEQGCYGFHLPTGLRLRPQVSLARAALTCVANWLGMPVILSCWI</sequence>
<proteinExistence type="predicted"/>